<evidence type="ECO:0000256" key="8">
    <source>
        <dbReference type="SAM" id="SignalP"/>
    </source>
</evidence>
<dbReference type="Gene3D" id="2.60.40.1120">
    <property type="entry name" value="Carboxypeptidase-like, regulatory domain"/>
    <property type="match status" value="1"/>
</dbReference>
<accession>A0A2Z4GFH9</accession>
<evidence type="ECO:0000256" key="3">
    <source>
        <dbReference type="ARBA" id="ARBA00022452"/>
    </source>
</evidence>
<evidence type="ECO:0000313" key="11">
    <source>
        <dbReference type="Proteomes" id="UP000249873"/>
    </source>
</evidence>
<evidence type="ECO:0000256" key="2">
    <source>
        <dbReference type="ARBA" id="ARBA00022448"/>
    </source>
</evidence>
<evidence type="ECO:0000259" key="9">
    <source>
        <dbReference type="Pfam" id="PF07715"/>
    </source>
</evidence>
<dbReference type="AlphaFoldDB" id="A0A2Z4GFH9"/>
<organism evidence="10 11">
    <name type="scientific">Arcticibacterium luteifluviistationis</name>
    <dbReference type="NCBI Taxonomy" id="1784714"/>
    <lineage>
        <taxon>Bacteria</taxon>
        <taxon>Pseudomonadati</taxon>
        <taxon>Bacteroidota</taxon>
        <taxon>Cytophagia</taxon>
        <taxon>Cytophagales</taxon>
        <taxon>Leadbetterellaceae</taxon>
        <taxon>Arcticibacterium</taxon>
    </lineage>
</organism>
<keyword evidence="6 7" id="KW-0998">Cell outer membrane</keyword>
<keyword evidence="11" id="KW-1185">Reference proteome</keyword>
<dbReference type="Pfam" id="PF07715">
    <property type="entry name" value="Plug"/>
    <property type="match status" value="1"/>
</dbReference>
<dbReference type="SUPFAM" id="SSF56935">
    <property type="entry name" value="Porins"/>
    <property type="match status" value="1"/>
</dbReference>
<dbReference type="InterPro" id="IPR039426">
    <property type="entry name" value="TonB-dep_rcpt-like"/>
</dbReference>
<evidence type="ECO:0000256" key="4">
    <source>
        <dbReference type="ARBA" id="ARBA00022692"/>
    </source>
</evidence>
<dbReference type="InterPro" id="IPR023997">
    <property type="entry name" value="TonB-dep_OMP_SusC/RagA_CS"/>
</dbReference>
<protein>
    <submittedName>
        <fullName evidence="10">TonB-dependent receptor</fullName>
    </submittedName>
</protein>
<dbReference type="GO" id="GO:0009279">
    <property type="term" value="C:cell outer membrane"/>
    <property type="evidence" value="ECO:0007669"/>
    <property type="project" value="UniProtKB-SubCell"/>
</dbReference>
<keyword evidence="3 7" id="KW-1134">Transmembrane beta strand</keyword>
<dbReference type="PROSITE" id="PS52016">
    <property type="entry name" value="TONB_DEPENDENT_REC_3"/>
    <property type="match status" value="1"/>
</dbReference>
<keyword evidence="4 7" id="KW-0812">Transmembrane</keyword>
<dbReference type="EMBL" id="CP029480">
    <property type="protein sequence ID" value="AWW00140.1"/>
    <property type="molecule type" value="Genomic_DNA"/>
</dbReference>
<dbReference type="Pfam" id="PF13715">
    <property type="entry name" value="CarbopepD_reg_2"/>
    <property type="match status" value="1"/>
</dbReference>
<feature type="chain" id="PRO_5016292925" evidence="8">
    <location>
        <begin position="25"/>
        <end position="1005"/>
    </location>
</feature>
<gene>
    <name evidence="10" type="ORF">DJ013_18995</name>
</gene>
<evidence type="ECO:0000256" key="7">
    <source>
        <dbReference type="PROSITE-ProRule" id="PRU01360"/>
    </source>
</evidence>
<keyword evidence="5 7" id="KW-0472">Membrane</keyword>
<dbReference type="InterPro" id="IPR008969">
    <property type="entry name" value="CarboxyPept-like_regulatory"/>
</dbReference>
<keyword evidence="8" id="KW-0732">Signal</keyword>
<evidence type="ECO:0000256" key="5">
    <source>
        <dbReference type="ARBA" id="ARBA00023136"/>
    </source>
</evidence>
<comment type="similarity">
    <text evidence="7">Belongs to the TonB-dependent receptor family.</text>
</comment>
<dbReference type="InterPro" id="IPR023996">
    <property type="entry name" value="TonB-dep_OMP_SusC/RagA"/>
</dbReference>
<dbReference type="InterPro" id="IPR036942">
    <property type="entry name" value="Beta-barrel_TonB_sf"/>
</dbReference>
<dbReference type="SUPFAM" id="SSF49464">
    <property type="entry name" value="Carboxypeptidase regulatory domain-like"/>
    <property type="match status" value="1"/>
</dbReference>
<evidence type="ECO:0000256" key="1">
    <source>
        <dbReference type="ARBA" id="ARBA00004571"/>
    </source>
</evidence>
<keyword evidence="2 7" id="KW-0813">Transport</keyword>
<keyword evidence="10" id="KW-0675">Receptor</keyword>
<evidence type="ECO:0000256" key="6">
    <source>
        <dbReference type="ARBA" id="ARBA00023237"/>
    </source>
</evidence>
<dbReference type="NCBIfam" id="TIGR04056">
    <property type="entry name" value="OMP_RagA_SusC"/>
    <property type="match status" value="1"/>
</dbReference>
<dbReference type="KEGG" id="als:DJ013_18995"/>
<sequence>MKKKIFFKLSLVTLFALTSVVSFGQQVIKGQVIDENDEALIGVTVAVQGSTRGTMTDVDGKYSVSASAAEKLVFSFVGYKATTVTVGNQTTIDVKLDTDQALLDEVVVVGYGVVQKKDLTGAVSQVDAEQLADMPASRVDQMLQGRSSGVMVTSANGSPGARSSIRIRGGNSINADNEPLYVIDGFIVGTDFNLNNINTNDIESIEVLKDATAISIYGTRGANGVILITTKSGESFGSEKPNVSLNLYTGIQQMARKIDYLDGYDRAVYGTEFAANSGSADPFADKSEIGNSDWQDLISQTGTVSNLDVSIGGSTKDLNYYISANYFNQEGIIKGTGLERYNFRANLDFKLNKKLKAGVRLNGAFTETENDKTDLWAMRSALTAFPTYYPDGVTFWDQNIVQGGAFANPLADITLKTDHTFGTNLLTTAYLEYSPWKDVVIRSTIGPKINWTKRNQFDPGTLPARAAAQRGGLAQIDNVFEFDILQENTISYSKELNENNRINVLGGFTWQKGLRETTYAQTQGISIDAINYDNLSIGDPLTYRVGSTLADSRQLVSWLGRANYSLKDRYLFTAVARVDGASVYSGSNNAYAFFPSAAFAWRIIDEPFMQNQNLFSNLKFRTSLGSAGKESISPYSTLAVLNNNVLVFNDTQAIGIQKGRPANPELKWETTTQLDIGLEFGFLNNRLSGEIDYYYKKTKDLLLARQIPKVTGFDTKLENIGSIQNQGLEFMLNSINVNSKDFKWESSITVSGNRSKILNLAGSDEIIIYSLEQGGPGAKLIVGQPVGVFTGVQYLGTYKSQEEIDSDGNLGVRQVIGGPRFKDENGDGKINNDDHIMMGNPEPKFFGGINNSFVYKNFSLDVFFQGTYGNDIYHEANVSNLFGLSEANIYAEAADRWSPENPTSDIPKAGGIASISDVVSNSAMLEDGSHLRLKSLKLGYNIPLKSNAIKSLNVYGVGNNLFLISKFRGYDPEATRFGTNSTVRGIIRNQYPNAKTFTVGLKADF</sequence>
<dbReference type="Gene3D" id="2.170.130.10">
    <property type="entry name" value="TonB-dependent receptor, plug domain"/>
    <property type="match status" value="1"/>
</dbReference>
<reference evidence="10 11" key="1">
    <citation type="submission" date="2018-05" db="EMBL/GenBank/DDBJ databases">
        <title>Complete genome sequence of Arcticibacterium luteifluviistationis SM1504T, a cytophagaceae bacterium isolated from Arctic surface seawater.</title>
        <authorList>
            <person name="Li Y."/>
            <person name="Qin Q.-L."/>
        </authorList>
    </citation>
    <scope>NUCLEOTIDE SEQUENCE [LARGE SCALE GENOMIC DNA]</scope>
    <source>
        <strain evidence="10 11">SM1504</strain>
    </source>
</reference>
<dbReference type="NCBIfam" id="TIGR04057">
    <property type="entry name" value="SusC_RagA_signa"/>
    <property type="match status" value="1"/>
</dbReference>
<dbReference type="Gene3D" id="2.40.170.20">
    <property type="entry name" value="TonB-dependent receptor, beta-barrel domain"/>
    <property type="match status" value="1"/>
</dbReference>
<dbReference type="Proteomes" id="UP000249873">
    <property type="component" value="Chromosome"/>
</dbReference>
<proteinExistence type="inferred from homology"/>
<comment type="subcellular location">
    <subcellularLocation>
        <location evidence="1 7">Cell outer membrane</location>
        <topology evidence="1 7">Multi-pass membrane protein</topology>
    </subcellularLocation>
</comment>
<feature type="signal peptide" evidence="8">
    <location>
        <begin position="1"/>
        <end position="24"/>
    </location>
</feature>
<dbReference type="OrthoDB" id="9768177at2"/>
<dbReference type="RefSeq" id="WP_111373507.1">
    <property type="nucleotide sequence ID" value="NZ_CP029480.1"/>
</dbReference>
<dbReference type="InterPro" id="IPR012910">
    <property type="entry name" value="Plug_dom"/>
</dbReference>
<feature type="domain" description="TonB-dependent receptor plug" evidence="9">
    <location>
        <begin position="116"/>
        <end position="225"/>
    </location>
</feature>
<name>A0A2Z4GFH9_9BACT</name>
<evidence type="ECO:0000313" key="10">
    <source>
        <dbReference type="EMBL" id="AWW00140.1"/>
    </source>
</evidence>
<dbReference type="FunFam" id="2.60.40.1120:FF:000003">
    <property type="entry name" value="Outer membrane protein Omp121"/>
    <property type="match status" value="1"/>
</dbReference>
<dbReference type="FunFam" id="2.170.130.10:FF:000008">
    <property type="entry name" value="SusC/RagA family TonB-linked outer membrane protein"/>
    <property type="match status" value="1"/>
</dbReference>
<dbReference type="InterPro" id="IPR037066">
    <property type="entry name" value="Plug_dom_sf"/>
</dbReference>